<dbReference type="PANTHER" id="PTHR10331">
    <property type="entry name" value="T COMPLEX PROTEIN 10"/>
    <property type="match status" value="1"/>
</dbReference>
<dbReference type="PANTHER" id="PTHR10331:SF6">
    <property type="entry name" value="SPINDLE ASSEMBLY ABNORMAL 4"/>
    <property type="match status" value="1"/>
</dbReference>
<comment type="similarity">
    <text evidence="1">Belongs to the TCP10 family.</text>
</comment>
<feature type="region of interest" description="Disordered" evidence="3">
    <location>
        <begin position="514"/>
        <end position="553"/>
    </location>
</feature>
<dbReference type="Gene3D" id="2.60.450.20">
    <property type="match status" value="1"/>
</dbReference>
<dbReference type="InterPro" id="IPR026581">
    <property type="entry name" value="TCP10L/CENPJ"/>
</dbReference>
<dbReference type="GO" id="GO:0005814">
    <property type="term" value="C:centriole"/>
    <property type="evidence" value="ECO:0007669"/>
    <property type="project" value="TreeGrafter"/>
</dbReference>
<keyword evidence="2" id="KW-0175">Coiled coil</keyword>
<feature type="region of interest" description="Disordered" evidence="3">
    <location>
        <begin position="567"/>
        <end position="588"/>
    </location>
</feature>
<dbReference type="Pfam" id="PF07202">
    <property type="entry name" value="Tcp10_C"/>
    <property type="match status" value="2"/>
</dbReference>
<feature type="region of interest" description="Disordered" evidence="3">
    <location>
        <begin position="229"/>
        <end position="263"/>
    </location>
</feature>
<feature type="domain" description="Centromere protein J C-terminal" evidence="4">
    <location>
        <begin position="906"/>
        <end position="933"/>
    </location>
</feature>
<dbReference type="AlphaFoldDB" id="A0A131Z5Z7"/>
<dbReference type="GO" id="GO:0005813">
    <property type="term" value="C:centrosome"/>
    <property type="evidence" value="ECO:0007669"/>
    <property type="project" value="TreeGrafter"/>
</dbReference>
<evidence type="ECO:0000313" key="5">
    <source>
        <dbReference type="EMBL" id="JAP86767.1"/>
    </source>
</evidence>
<sequence length="942" mass="105088">MGGGWRVISASSRCARCSRSNATTGRRERHLNSDSQNLLCLCTISTMYRRSKSCRKVPERTMTRSDIFKLVQGIRTKKHRDAAPSDELSDKSEGSRSQDPSSEDLDSKEMRSGLNVCIFPCNNPIEHVIAECYRHAKHGRGLSTENSQSAGSEELSLSTCENLLSQVAKKIEELQNEMKHYQTQNEHLKNLQQHYHQMLSKLQKEKDEFEAHKEKETAKLRSEIEEEKRKIRRQRHRQNVSTVAKAEMKHSASAAKDKDKEAQSQIQRKVNLLTSENGRLKDKLQLADQEKDSLKAMVKELEEQRIALLEKMSELKRYPSLNELSPASHFVMPMPSSPFQADGAQLALESAHGDSICMEAKNRKETVFDIGSTGNPDATSEPSVVMSATVVARLSLDSTSDSIQKPSKTVSFAEDVVQTSQSASSVLDSIGATTAVEGPSDQSVGQGLTELCISYREMNSLQKLRGAHSKEMTIKNDNLPECISKVTKVGLVTKEILTLFRRPSADVLRFNGASQTSLHSEGPSSATGEESKRGTTPSLPPVSDFGGKGVGSQDRCVDIEASRCDQTDRDSCRGSEQGKLSHNEEQVTERSDKAYWELVKDPQCSVHMGSEINIPRNGDYSEWESYEEPEQSLLVYGTQAAKDTEHSEVERENQITQGSARNGHQKAEEAGSSLQAFVQGGQCLLQAPKAMSQCFLQDRQASQRANLWKRHLSTDKKASSLGKKYSPARTSNEDASDLCKMTKARKSQSAQIQSSSLMRDHSLDKHSSRTWALDSNGHKMLLTVVSKEIDPFTQVIVYKFQNGDQKDLHPDGKVVYHYAKSRTVHSVYPCGKKEIKFANGQVEMHSVDGNVEVTYPDGTVRRILCTGEEEQKTPDGIVARRLRDGTETIDYPNGQKEVRSELYRSRYYPNGTVKTVYMDGKQVTRYPNGRVRVKEADGTVRG</sequence>
<feature type="compositionally biased region" description="Polar residues" evidence="3">
    <location>
        <begin position="514"/>
        <end position="528"/>
    </location>
</feature>
<accession>A0A131Z5Z7</accession>
<dbReference type="InterPro" id="IPR009852">
    <property type="entry name" value="CENPJ_C_dom"/>
</dbReference>
<reference evidence="5" key="1">
    <citation type="journal article" date="2016" name="Ticks Tick Borne Dis.">
        <title>De novo assembly and annotation of the salivary gland transcriptome of Rhipicephalus appendiculatus male and female ticks during blood feeding.</title>
        <authorList>
            <person name="de Castro M.H."/>
            <person name="de Klerk D."/>
            <person name="Pienaar R."/>
            <person name="Latif A.A."/>
            <person name="Rees D.J."/>
            <person name="Mans B.J."/>
        </authorList>
    </citation>
    <scope>NUCLEOTIDE SEQUENCE</scope>
    <source>
        <tissue evidence="5">Salivary glands</tissue>
    </source>
</reference>
<dbReference type="EMBL" id="GEDV01001790">
    <property type="protein sequence ID" value="JAP86767.1"/>
    <property type="molecule type" value="Transcribed_RNA"/>
</dbReference>
<feature type="coiled-coil region" evidence="2">
    <location>
        <begin position="270"/>
        <end position="318"/>
    </location>
</feature>
<feature type="compositionally biased region" description="Basic and acidic residues" evidence="3">
    <location>
        <begin position="642"/>
        <end position="653"/>
    </location>
</feature>
<evidence type="ECO:0000259" key="4">
    <source>
        <dbReference type="Pfam" id="PF07202"/>
    </source>
</evidence>
<evidence type="ECO:0000256" key="2">
    <source>
        <dbReference type="SAM" id="Coils"/>
    </source>
</evidence>
<organism evidence="5">
    <name type="scientific">Rhipicephalus appendiculatus</name>
    <name type="common">Brown ear tick</name>
    <dbReference type="NCBI Taxonomy" id="34631"/>
    <lineage>
        <taxon>Eukaryota</taxon>
        <taxon>Metazoa</taxon>
        <taxon>Ecdysozoa</taxon>
        <taxon>Arthropoda</taxon>
        <taxon>Chelicerata</taxon>
        <taxon>Arachnida</taxon>
        <taxon>Acari</taxon>
        <taxon>Parasitiformes</taxon>
        <taxon>Ixodida</taxon>
        <taxon>Ixodoidea</taxon>
        <taxon>Ixodidae</taxon>
        <taxon>Rhipicephalinae</taxon>
        <taxon>Rhipicephalus</taxon>
        <taxon>Rhipicephalus</taxon>
    </lineage>
</organism>
<protein>
    <submittedName>
        <fullName evidence="5">Centromere protein J</fullName>
    </submittedName>
</protein>
<evidence type="ECO:0000256" key="3">
    <source>
        <dbReference type="SAM" id="MobiDB-lite"/>
    </source>
</evidence>
<feature type="compositionally biased region" description="Basic and acidic residues" evidence="3">
    <location>
        <begin position="246"/>
        <end position="262"/>
    </location>
</feature>
<feature type="region of interest" description="Disordered" evidence="3">
    <location>
        <begin position="73"/>
        <end position="108"/>
    </location>
</feature>
<dbReference type="GO" id="GO:0061511">
    <property type="term" value="P:centriole elongation"/>
    <property type="evidence" value="ECO:0007669"/>
    <property type="project" value="TreeGrafter"/>
</dbReference>
<dbReference type="InterPro" id="IPR047002">
    <property type="entry name" value="Tcp10_C_sf"/>
</dbReference>
<feature type="compositionally biased region" description="Basic and acidic residues" evidence="3">
    <location>
        <begin position="579"/>
        <end position="588"/>
    </location>
</feature>
<feature type="domain" description="Centromere protein J C-terminal" evidence="4">
    <location>
        <begin position="867"/>
        <end position="898"/>
    </location>
</feature>
<evidence type="ECO:0000256" key="1">
    <source>
        <dbReference type="ARBA" id="ARBA00005627"/>
    </source>
</evidence>
<proteinExistence type="inferred from homology"/>
<dbReference type="GO" id="GO:0015631">
    <property type="term" value="F:tubulin binding"/>
    <property type="evidence" value="ECO:0007669"/>
    <property type="project" value="TreeGrafter"/>
</dbReference>
<feature type="region of interest" description="Disordered" evidence="3">
    <location>
        <begin position="641"/>
        <end position="670"/>
    </location>
</feature>
<dbReference type="GO" id="GO:0060271">
    <property type="term" value="P:cilium assembly"/>
    <property type="evidence" value="ECO:0007669"/>
    <property type="project" value="TreeGrafter"/>
</dbReference>
<name>A0A131Z5Z7_RHIAP</name>